<dbReference type="EMBL" id="VUJU01000673">
    <property type="protein sequence ID" value="KAF0768925.1"/>
    <property type="molecule type" value="Genomic_DNA"/>
</dbReference>
<name>A0A6G0ZDH0_APHCR</name>
<accession>A0A6G0ZDH0</accession>
<evidence type="ECO:0000259" key="1">
    <source>
        <dbReference type="Pfam" id="PF13843"/>
    </source>
</evidence>
<protein>
    <submittedName>
        <fullName evidence="2">PiggyBac transposable element-derived protein 3-like</fullName>
    </submittedName>
</protein>
<dbReference type="Proteomes" id="UP000478052">
    <property type="component" value="Unassembled WGS sequence"/>
</dbReference>
<keyword evidence="3" id="KW-1185">Reference proteome</keyword>
<reference evidence="2 3" key="1">
    <citation type="submission" date="2019-08" db="EMBL/GenBank/DDBJ databases">
        <title>Whole genome of Aphis craccivora.</title>
        <authorList>
            <person name="Voronova N.V."/>
            <person name="Shulinski R.S."/>
            <person name="Bandarenka Y.V."/>
            <person name="Zhorov D.G."/>
            <person name="Warner D."/>
        </authorList>
    </citation>
    <scope>NUCLEOTIDE SEQUENCE [LARGE SCALE GENOMIC DNA]</scope>
    <source>
        <strain evidence="2">180601</strain>
        <tissue evidence="2">Whole Body</tissue>
    </source>
</reference>
<dbReference type="PANTHER" id="PTHR47055:SF2">
    <property type="entry name" value="PIGGYBAC TRANSPOSABLE ELEMENT-DERIVED PROTEIN 2-RELATED"/>
    <property type="match status" value="1"/>
</dbReference>
<comment type="caution">
    <text evidence="2">The sequence shown here is derived from an EMBL/GenBank/DDBJ whole genome shotgun (WGS) entry which is preliminary data.</text>
</comment>
<dbReference type="Pfam" id="PF13843">
    <property type="entry name" value="DDE_Tnp_1_7"/>
    <property type="match status" value="1"/>
</dbReference>
<dbReference type="GO" id="GO:0043565">
    <property type="term" value="F:sequence-specific DNA binding"/>
    <property type="evidence" value="ECO:0007669"/>
    <property type="project" value="TreeGrafter"/>
</dbReference>
<organism evidence="2 3">
    <name type="scientific">Aphis craccivora</name>
    <name type="common">Cowpea aphid</name>
    <dbReference type="NCBI Taxonomy" id="307492"/>
    <lineage>
        <taxon>Eukaryota</taxon>
        <taxon>Metazoa</taxon>
        <taxon>Ecdysozoa</taxon>
        <taxon>Arthropoda</taxon>
        <taxon>Hexapoda</taxon>
        <taxon>Insecta</taxon>
        <taxon>Pterygota</taxon>
        <taxon>Neoptera</taxon>
        <taxon>Paraneoptera</taxon>
        <taxon>Hemiptera</taxon>
        <taxon>Sternorrhyncha</taxon>
        <taxon>Aphidomorpha</taxon>
        <taxon>Aphidoidea</taxon>
        <taxon>Aphididae</taxon>
        <taxon>Aphidini</taxon>
        <taxon>Aphis</taxon>
        <taxon>Aphis</taxon>
    </lineage>
</organism>
<feature type="domain" description="PiggyBac transposable element-derived protein" evidence="1">
    <location>
        <begin position="3"/>
        <end position="97"/>
    </location>
</feature>
<sequence length="105" mass="12619">MSAIEIFEKLIDTEIIEHFVVETRRYALFLNCPDPNISTEKIRCFIAILYVGGYNNFLSKRHYWDSKTDMKNVAVSESMRHNRFMQICRFLHLTNNIDINQFYKF</sequence>
<dbReference type="OrthoDB" id="6629228at2759"/>
<evidence type="ECO:0000313" key="3">
    <source>
        <dbReference type="Proteomes" id="UP000478052"/>
    </source>
</evidence>
<gene>
    <name evidence="2" type="ORF">FWK35_00004645</name>
</gene>
<dbReference type="InterPro" id="IPR052638">
    <property type="entry name" value="PiggyBac_TE-derived"/>
</dbReference>
<proteinExistence type="predicted"/>
<dbReference type="AlphaFoldDB" id="A0A6G0ZDH0"/>
<dbReference type="PANTHER" id="PTHR47055">
    <property type="entry name" value="DDE_TNP_1_7 DOMAIN-CONTAINING PROTEIN"/>
    <property type="match status" value="1"/>
</dbReference>
<evidence type="ECO:0000313" key="2">
    <source>
        <dbReference type="EMBL" id="KAF0768925.1"/>
    </source>
</evidence>
<dbReference type="InterPro" id="IPR029526">
    <property type="entry name" value="PGBD"/>
</dbReference>